<reference evidence="1 2" key="1">
    <citation type="submission" date="2016-06" db="EMBL/GenBank/DDBJ databases">
        <title>Draft genome sequence of Flavobacterium succinicans strain DD5b.</title>
        <authorList>
            <person name="Poehlein A."/>
            <person name="Daniel R."/>
            <person name="Simeonova D.D."/>
        </authorList>
    </citation>
    <scope>NUCLEOTIDE SEQUENCE [LARGE SCALE GENOMIC DNA]</scope>
    <source>
        <strain evidence="1 2">DD5b</strain>
    </source>
</reference>
<keyword evidence="2" id="KW-1185">Reference proteome</keyword>
<organism evidence="1 2">
    <name type="scientific">Flavobacterium succinicans</name>
    <dbReference type="NCBI Taxonomy" id="29536"/>
    <lineage>
        <taxon>Bacteria</taxon>
        <taxon>Pseudomonadati</taxon>
        <taxon>Bacteroidota</taxon>
        <taxon>Flavobacteriia</taxon>
        <taxon>Flavobacteriales</taxon>
        <taxon>Flavobacteriaceae</taxon>
        <taxon>Flavobacterium</taxon>
    </lineage>
</organism>
<name>A0A199XQU0_9FLAO</name>
<dbReference type="AlphaFoldDB" id="A0A199XQU0"/>
<dbReference type="PATRIC" id="fig|29536.5.peg.1565"/>
<sequence>MIKEYLDKKYKEILPTSFSILLLEEKYIEAISVFENKANSIYLGNIEIQLLKNILAGIEFSEIEIILDSKYKIGQGNSTINININKHLFNHKIGESILSQLPVSLDTEAGIDKACQLIQQYIEQEAIPFFKYWQDIRDFLPFLETKDNGFIADLFSGDGFYKKVIIWKLCSHPGYNDLVEEMLEIFAQELKESPKDKFLKKDYDKYLKILKTLEKTKPLYEWDEKYLIQKPYIKEDLA</sequence>
<accession>A0A199XQU0</accession>
<dbReference type="RefSeq" id="WP_064715313.1">
    <property type="nucleotide sequence ID" value="NZ_JMTM01000045.1"/>
</dbReference>
<evidence type="ECO:0000313" key="1">
    <source>
        <dbReference type="EMBL" id="OAZ04118.1"/>
    </source>
</evidence>
<protein>
    <submittedName>
        <fullName evidence="1">Uncharacterized protein</fullName>
    </submittedName>
</protein>
<gene>
    <name evidence="1" type="ORF">FLB_14900</name>
</gene>
<proteinExistence type="predicted"/>
<evidence type="ECO:0000313" key="2">
    <source>
        <dbReference type="Proteomes" id="UP000093807"/>
    </source>
</evidence>
<dbReference type="Proteomes" id="UP000093807">
    <property type="component" value="Unassembled WGS sequence"/>
</dbReference>
<dbReference type="OrthoDB" id="1374941at2"/>
<comment type="caution">
    <text evidence="1">The sequence shown here is derived from an EMBL/GenBank/DDBJ whole genome shotgun (WGS) entry which is preliminary data.</text>
</comment>
<dbReference type="EMBL" id="JMTM01000045">
    <property type="protein sequence ID" value="OAZ04118.1"/>
    <property type="molecule type" value="Genomic_DNA"/>
</dbReference>